<dbReference type="InterPro" id="IPR001563">
    <property type="entry name" value="Peptidase_S10"/>
</dbReference>
<dbReference type="GO" id="GO:0004185">
    <property type="term" value="F:serine-type carboxypeptidase activity"/>
    <property type="evidence" value="ECO:0007669"/>
    <property type="project" value="InterPro"/>
</dbReference>
<sequence length="90" mass="10602">MQHLMFGQMIQLSKKLFMSESGDHDMVAPYMGPLKWITNLNLTLVDNWRPWHVNSQVAGYTMKYRKNEFNLTFATVKARKVDYAHSHKDL</sequence>
<accession>A0A8S0U9N7</accession>
<keyword evidence="2" id="KW-0378">Hydrolase</keyword>
<dbReference type="OrthoDB" id="903146at2759"/>
<dbReference type="AlphaFoldDB" id="A0A8S0U9N7"/>
<dbReference type="InterPro" id="IPR029058">
    <property type="entry name" value="AB_hydrolase_fold"/>
</dbReference>
<proteinExistence type="inferred from homology"/>
<reference evidence="2 3" key="1">
    <citation type="submission" date="2019-12" db="EMBL/GenBank/DDBJ databases">
        <authorList>
            <person name="Alioto T."/>
            <person name="Alioto T."/>
            <person name="Gomez Garrido J."/>
        </authorList>
    </citation>
    <scope>NUCLEOTIDE SEQUENCE [LARGE SCALE GENOMIC DNA]</scope>
</reference>
<protein>
    <submittedName>
        <fullName evidence="2">Serine carboxypeptidase-like 18</fullName>
    </submittedName>
</protein>
<dbReference type="SUPFAM" id="SSF53474">
    <property type="entry name" value="alpha/beta-Hydrolases"/>
    <property type="match status" value="1"/>
</dbReference>
<keyword evidence="3" id="KW-1185">Reference proteome</keyword>
<dbReference type="Gene3D" id="3.40.50.11320">
    <property type="match status" value="1"/>
</dbReference>
<gene>
    <name evidence="2" type="ORF">OLEA9_A002253</name>
</gene>
<evidence type="ECO:0000313" key="2">
    <source>
        <dbReference type="EMBL" id="CAA3014296.1"/>
    </source>
</evidence>
<dbReference type="GO" id="GO:0006508">
    <property type="term" value="P:proteolysis"/>
    <property type="evidence" value="ECO:0007669"/>
    <property type="project" value="InterPro"/>
</dbReference>
<dbReference type="EMBL" id="CACTIH010007477">
    <property type="protein sequence ID" value="CAA3014296.1"/>
    <property type="molecule type" value="Genomic_DNA"/>
</dbReference>
<evidence type="ECO:0000313" key="3">
    <source>
        <dbReference type="Proteomes" id="UP000594638"/>
    </source>
</evidence>
<dbReference type="Proteomes" id="UP000594638">
    <property type="component" value="Unassembled WGS sequence"/>
</dbReference>
<keyword evidence="2" id="KW-0645">Protease</keyword>
<organism evidence="2 3">
    <name type="scientific">Olea europaea subsp. europaea</name>
    <dbReference type="NCBI Taxonomy" id="158383"/>
    <lineage>
        <taxon>Eukaryota</taxon>
        <taxon>Viridiplantae</taxon>
        <taxon>Streptophyta</taxon>
        <taxon>Embryophyta</taxon>
        <taxon>Tracheophyta</taxon>
        <taxon>Spermatophyta</taxon>
        <taxon>Magnoliopsida</taxon>
        <taxon>eudicotyledons</taxon>
        <taxon>Gunneridae</taxon>
        <taxon>Pentapetalae</taxon>
        <taxon>asterids</taxon>
        <taxon>lamiids</taxon>
        <taxon>Lamiales</taxon>
        <taxon>Oleaceae</taxon>
        <taxon>Oleeae</taxon>
        <taxon>Olea</taxon>
    </lineage>
</organism>
<name>A0A8S0U9N7_OLEEU</name>
<dbReference type="Gramene" id="OE9A002253T1">
    <property type="protein sequence ID" value="OE9A002253C1"/>
    <property type="gene ID" value="OE9A002253"/>
</dbReference>
<comment type="similarity">
    <text evidence="1">Belongs to the peptidase S10 family.</text>
</comment>
<evidence type="ECO:0000256" key="1">
    <source>
        <dbReference type="ARBA" id="ARBA00009431"/>
    </source>
</evidence>
<comment type="caution">
    <text evidence="2">The sequence shown here is derived from an EMBL/GenBank/DDBJ whole genome shotgun (WGS) entry which is preliminary data.</text>
</comment>
<keyword evidence="2" id="KW-0121">Carboxypeptidase</keyword>
<dbReference type="Pfam" id="PF00450">
    <property type="entry name" value="Peptidase_S10"/>
    <property type="match status" value="1"/>
</dbReference>